<proteinExistence type="predicted"/>
<keyword evidence="3" id="KW-1185">Reference proteome</keyword>
<comment type="caution">
    <text evidence="2">The sequence shown here is derived from an EMBL/GenBank/DDBJ whole genome shotgun (WGS) entry which is preliminary data.</text>
</comment>
<accession>A0A8J6EBI1</accession>
<dbReference type="PANTHER" id="PTHR21456">
    <property type="entry name" value="FAMILY WITH SEQUENCE SIMILARITY 102"/>
    <property type="match status" value="1"/>
</dbReference>
<sequence>MAESCVAFMGFKRSSVRKLGFAVVLHIHSLDNFPASSNGVFFKVKHPKKSKEPPYWSNTKYCEKASVVFEENVALMADLFADNKTHVLQSHHLRISVRQKTRKTFERIGIVLIDLAEIANKREFTQRFLLQKTQYNASLKISVKVQQTAGDPQFVCPSSSVPTSGLFMDSTDMDDVLFDRSNSIMSAEGQMIRIAGLGDVSIAQMKEAQGAINELLDEDSDEG</sequence>
<evidence type="ECO:0000313" key="2">
    <source>
        <dbReference type="EMBL" id="KAG9397255.1"/>
    </source>
</evidence>
<dbReference type="PANTHER" id="PTHR21456:SF1">
    <property type="entry name" value="C2 NT-TYPE DOMAIN-CONTAINING PROTEIN"/>
    <property type="match status" value="1"/>
</dbReference>
<evidence type="ECO:0000313" key="3">
    <source>
        <dbReference type="Proteomes" id="UP000717585"/>
    </source>
</evidence>
<gene>
    <name evidence="2" type="ORF">J8273_1170</name>
</gene>
<dbReference type="PROSITE" id="PS51840">
    <property type="entry name" value="C2_NT"/>
    <property type="match status" value="1"/>
</dbReference>
<dbReference type="InterPro" id="IPR039931">
    <property type="entry name" value="EEIG1/2-like"/>
</dbReference>
<dbReference type="InterPro" id="IPR019448">
    <property type="entry name" value="NT-C2"/>
</dbReference>
<dbReference type="Pfam" id="PF10358">
    <property type="entry name" value="NT-C2"/>
    <property type="match status" value="1"/>
</dbReference>
<dbReference type="AlphaFoldDB" id="A0A8J6EBI1"/>
<dbReference type="OrthoDB" id="3365224at2759"/>
<feature type="domain" description="C2 NT-type" evidence="1">
    <location>
        <begin position="11"/>
        <end position="147"/>
    </location>
</feature>
<dbReference type="Proteomes" id="UP000717585">
    <property type="component" value="Unassembled WGS sequence"/>
</dbReference>
<dbReference type="EMBL" id="JAHDYR010000003">
    <property type="protein sequence ID" value="KAG9397255.1"/>
    <property type="molecule type" value="Genomic_DNA"/>
</dbReference>
<name>A0A8J6EBI1_9EUKA</name>
<protein>
    <recommendedName>
        <fullName evidence="1">C2 NT-type domain-containing protein</fullName>
    </recommendedName>
</protein>
<evidence type="ECO:0000259" key="1">
    <source>
        <dbReference type="PROSITE" id="PS51840"/>
    </source>
</evidence>
<organism evidence="2 3">
    <name type="scientific">Carpediemonas membranifera</name>
    <dbReference type="NCBI Taxonomy" id="201153"/>
    <lineage>
        <taxon>Eukaryota</taxon>
        <taxon>Metamonada</taxon>
        <taxon>Carpediemonas-like organisms</taxon>
        <taxon>Carpediemonas</taxon>
    </lineage>
</organism>
<reference evidence="2" key="1">
    <citation type="submission" date="2021-05" db="EMBL/GenBank/DDBJ databases">
        <title>A free-living protist that lacks canonical eukaryotic 1 DNA replication and segregation systems.</title>
        <authorList>
            <person name="Salas-Leiva D.E."/>
            <person name="Tromer E.C."/>
            <person name="Curtis B.A."/>
            <person name="Jerlstrom-Hultqvist J."/>
            <person name="Kolisko M."/>
            <person name="Yi Z."/>
            <person name="Salas-Leiva J.S."/>
            <person name="Gallot-Lavallee L."/>
            <person name="Kops G.J.P.L."/>
            <person name="Archibald J.M."/>
            <person name="Simpson A.G.B."/>
            <person name="Roger A.J."/>
        </authorList>
    </citation>
    <scope>NUCLEOTIDE SEQUENCE</scope>
    <source>
        <strain evidence="2">BICM</strain>
    </source>
</reference>